<accession>A0A3B6TJP6</accession>
<dbReference type="PANTHER" id="PTHR31205:SF91">
    <property type="entry name" value="DUF569 DOMAIN-CONTAINING PROTEIN"/>
    <property type="match status" value="1"/>
</dbReference>
<dbReference type="OrthoDB" id="581169at2759"/>
<dbReference type="Gramene" id="TraesJUL7D03G04338610.1">
    <property type="protein sequence ID" value="TraesJUL7D03G04338610.1"/>
    <property type="gene ID" value="TraesJUL7D03G04338610"/>
</dbReference>
<dbReference type="OMA" id="WRVHRIV"/>
<dbReference type="Proteomes" id="UP000019116">
    <property type="component" value="Chromosome 7D"/>
</dbReference>
<dbReference type="Gramene" id="TraesNOR7D03G04343730.1">
    <property type="protein sequence ID" value="TraesNOR7D03G04343730.1"/>
    <property type="gene ID" value="TraesNOR7D03G04343730"/>
</dbReference>
<dbReference type="Gramene" id="TraesROB_scaffold_070605_01G000200.1">
    <property type="protein sequence ID" value="TraesROB_scaffold_070605_01G000200.1"/>
    <property type="gene ID" value="TraesROB_scaffold_070605_01G000200"/>
</dbReference>
<keyword evidence="4" id="KW-1185">Reference proteome</keyword>
<evidence type="ECO:0000259" key="2">
    <source>
        <dbReference type="Pfam" id="PF22932"/>
    </source>
</evidence>
<dbReference type="Gramene" id="TraesARI7D03G04370370.1">
    <property type="protein sequence ID" value="TraesARI7D03G04370370.1"/>
    <property type="gene ID" value="TraesARI7D03G04370370"/>
</dbReference>
<dbReference type="KEGG" id="taes:123168638"/>
<feature type="domain" description="DUF569" evidence="1">
    <location>
        <begin position="1"/>
        <end position="148"/>
    </location>
</feature>
<organism evidence="3">
    <name type="scientific">Triticum aestivum</name>
    <name type="common">Wheat</name>
    <dbReference type="NCBI Taxonomy" id="4565"/>
    <lineage>
        <taxon>Eukaryota</taxon>
        <taxon>Viridiplantae</taxon>
        <taxon>Streptophyta</taxon>
        <taxon>Embryophyta</taxon>
        <taxon>Tracheophyta</taxon>
        <taxon>Spermatophyta</taxon>
        <taxon>Magnoliopsida</taxon>
        <taxon>Liliopsida</taxon>
        <taxon>Poales</taxon>
        <taxon>Poaceae</taxon>
        <taxon>BOP clade</taxon>
        <taxon>Pooideae</taxon>
        <taxon>Triticodae</taxon>
        <taxon>Triticeae</taxon>
        <taxon>Triticinae</taxon>
        <taxon>Triticum</taxon>
    </lineage>
</organism>
<sequence>MDQFHDRHHVRLRSRALGGYLHAADDGESVVLRRGRASLNAAWAVHLRPGGGRGVHLLLHSAAYGRYLAANTTAPAPPGHRCSRAEQRDYDHPVVPDIMWEAIRAGSQGDVLLRTVGGHYLRANGRYRRWKTGVSVDGDYITTMARWAVERIPRREGAPALPPPIPIRVQGRLSGIIFGRQEREAWRTIRFFTENGFSQGLYPENGWHEFPFLGRSVFHLSEELNIRVGVLNGRPAPRLRHVVPSFGVEDLPDGFVMCVRAGRHGRLTPLVVDLPHGGDGDTLEIIVALSGTQVYHELRHPDVDARGERSEQES</sequence>
<dbReference type="Gramene" id="TraesLDM7D03G04301310.1">
    <property type="protein sequence ID" value="TraesLDM7D03G04301310.1"/>
    <property type="gene ID" value="TraesLDM7D03G04301310"/>
</dbReference>
<dbReference type="Gramene" id="TraesJAG7D03G04278390.1">
    <property type="protein sequence ID" value="TraesJAG7D03G04278390.1"/>
    <property type="gene ID" value="TraesJAG7D03G04278390"/>
</dbReference>
<dbReference type="Pfam" id="PF04601">
    <property type="entry name" value="DUF569"/>
    <property type="match status" value="1"/>
</dbReference>
<dbReference type="Gramene" id="TraesCAD_scaffold_086639_01G000200.1">
    <property type="protein sequence ID" value="TraesCAD_scaffold_086639_01G000200.1"/>
    <property type="gene ID" value="TraesCAD_scaffold_086639_01G000200"/>
</dbReference>
<reference evidence="3" key="1">
    <citation type="submission" date="2018-08" db="EMBL/GenBank/DDBJ databases">
        <authorList>
            <person name="Rossello M."/>
        </authorList>
    </citation>
    <scope>NUCLEOTIDE SEQUENCE [LARGE SCALE GENOMIC DNA]</scope>
    <source>
        <strain evidence="3">cv. Chinese Spring</strain>
    </source>
</reference>
<dbReference type="PANTHER" id="PTHR31205">
    <property type="entry name" value="ACTIN CROSS-LINKING PROTEIN (DUF569)"/>
    <property type="match status" value="1"/>
</dbReference>
<feature type="domain" description="DUF569" evidence="2">
    <location>
        <begin position="187"/>
        <end position="287"/>
    </location>
</feature>
<proteinExistence type="predicted"/>
<dbReference type="InterPro" id="IPR054726">
    <property type="entry name" value="Ubiq_DUF569-assoc"/>
</dbReference>
<gene>
    <name evidence="3" type="primary">LOC123168638</name>
</gene>
<dbReference type="Gramene" id="TraesCS7D02G071000.1">
    <property type="protein sequence ID" value="TraesCS7D02G071000.1"/>
    <property type="gene ID" value="TraesCS7D02G071000"/>
</dbReference>
<dbReference type="EnsemblPlants" id="TraesCS7D02G071000.1">
    <property type="protein sequence ID" value="TraesCS7D02G071000.1"/>
    <property type="gene ID" value="TraesCS7D02G071000"/>
</dbReference>
<dbReference type="GeneID" id="123168638"/>
<evidence type="ECO:0000313" key="4">
    <source>
        <dbReference type="Proteomes" id="UP000019116"/>
    </source>
</evidence>
<evidence type="ECO:0000259" key="1">
    <source>
        <dbReference type="Pfam" id="PF04601"/>
    </source>
</evidence>
<dbReference type="RefSeq" id="XP_044442452.1">
    <property type="nucleotide sequence ID" value="XM_044586517.1"/>
</dbReference>
<dbReference type="Gramene" id="TraesPARA_EIv1.0_2520390.1">
    <property type="protein sequence ID" value="TraesPARA_EIv1.0_2520390.1.CDS"/>
    <property type="gene ID" value="TraesPARA_EIv1.0_2520390"/>
</dbReference>
<dbReference type="Gramene" id="TraesWEE_scaffold_096117_01G000200.1">
    <property type="protein sequence ID" value="TraesWEE_scaffold_096117_01G000200.1"/>
    <property type="gene ID" value="TraesWEE_scaffold_096117_01G000200"/>
</dbReference>
<dbReference type="InterPro" id="IPR008999">
    <property type="entry name" value="Actin-crosslinking"/>
</dbReference>
<protein>
    <submittedName>
        <fullName evidence="3">Uncharacterized protein</fullName>
    </submittedName>
</protein>
<dbReference type="Gramene" id="TraesRN7D0100168700.1">
    <property type="protein sequence ID" value="TraesRN7D0100168700.1"/>
    <property type="gene ID" value="TraesRN7D0100168700"/>
</dbReference>
<reference evidence="3" key="2">
    <citation type="submission" date="2018-10" db="UniProtKB">
        <authorList>
            <consortium name="EnsemblPlants"/>
        </authorList>
    </citation>
    <scope>IDENTIFICATION</scope>
</reference>
<name>A0A3B6TJP6_WHEAT</name>
<dbReference type="Gramene" id="TraesSYM7D03G04347690.1">
    <property type="protein sequence ID" value="TraesSYM7D03G04347690.1"/>
    <property type="gene ID" value="TraesSYM7D03G04347690"/>
</dbReference>
<evidence type="ECO:0000313" key="3">
    <source>
        <dbReference type="EnsemblPlants" id="TraesCS7D02G071000.1"/>
    </source>
</evidence>
<dbReference type="Gramene" id="TraesMAC7D03G04287380.1">
    <property type="protein sequence ID" value="TraesMAC7D03G04287380.1"/>
    <property type="gene ID" value="TraesMAC7D03G04287380"/>
</dbReference>
<dbReference type="InterPro" id="IPR007679">
    <property type="entry name" value="DUF569"/>
</dbReference>
<dbReference type="Pfam" id="PF22932">
    <property type="entry name" value="Ubiq_DUF_assoc"/>
    <property type="match status" value="1"/>
</dbReference>
<dbReference type="STRING" id="4565.A0A3B6TJP6"/>
<dbReference type="Gramene" id="TraesCS7D03G0164600.1">
    <property type="protein sequence ID" value="TraesCS7D03G0164600.1.CDS"/>
    <property type="gene ID" value="TraesCS7D03G0164600"/>
</dbReference>
<dbReference type="CDD" id="cd23340">
    <property type="entry name" value="beta-trefoil_FSCN_ACP-like"/>
    <property type="match status" value="1"/>
</dbReference>
<dbReference type="SUPFAM" id="SSF50405">
    <property type="entry name" value="Actin-crosslinking proteins"/>
    <property type="match status" value="1"/>
</dbReference>
<dbReference type="AlphaFoldDB" id="A0A3B6TJP6"/>